<dbReference type="InterPro" id="IPR006150">
    <property type="entry name" value="Cys_repeat_1"/>
</dbReference>
<feature type="domain" description="EGF-like" evidence="1">
    <location>
        <begin position="158"/>
        <end position="191"/>
    </location>
</feature>
<sequence>MGLTCMFGICKCLPHDDDCPGGGRLTSPPGGSCSAQQECTGSSVCREGWCVCPETNMIVTRGICVPATATRPAANLSASDISSFHALPTSVTPSPFVGRKATPGTSCGPLDMCIGGASCIDGMCICPHGTVVAGKRCVNTDKMAKSSKETSAGKPRDSCTDIGLICSGGTVCVGKSCQCPEGTILEGDRCSTGTKSDYARPYESCQNGETCIGGSVCGKEQTCTCPPEKPILRDQECIASNEKPIIRGQENKAAPGEPCIVGTICTGDSMCVQGVCHCQTGYQALQGKCINLPTTTEGVTREGSYALPLMECGPNTQCLGGSICDAISSVCKCPPGSIPLNGVCQAASTFATQAPLGARTTMGRYAGVQIQPPQVAQPECLDDTQCINDKVCIMKQCKCKPGFVEENGVCNLFEDRRSIRRPQTVAEAKAGLKQQGPQRTEQQHVPKSADNYANVCPRGNSPLLLDGTSDLVTCNGMTANCPPGAYCYITGLASEDYFCCRSA</sequence>
<dbReference type="SMART" id="SM00289">
    <property type="entry name" value="WR1"/>
    <property type="match status" value="6"/>
</dbReference>
<feature type="domain" description="EGF-like" evidence="1">
    <location>
        <begin position="379"/>
        <end position="411"/>
    </location>
</feature>
<proteinExistence type="predicted"/>
<dbReference type="Pfam" id="PF01683">
    <property type="entry name" value="EB"/>
    <property type="match status" value="5"/>
</dbReference>
<evidence type="ECO:0000313" key="3">
    <source>
        <dbReference type="WBParaSite" id="PSAMB.scaffold628size45201.g7689.t1"/>
    </source>
</evidence>
<dbReference type="PANTHER" id="PTHR37157:SF3">
    <property type="entry name" value="EB DOMAIN-CONTAINING PROTEIN"/>
    <property type="match status" value="1"/>
</dbReference>
<reference evidence="3" key="1">
    <citation type="submission" date="2022-11" db="UniProtKB">
        <authorList>
            <consortium name="WormBaseParasite"/>
        </authorList>
    </citation>
    <scope>IDENTIFICATION</scope>
</reference>
<accession>A0A914X1Q9</accession>
<dbReference type="AlphaFoldDB" id="A0A914X1Q9"/>
<organism evidence="2 3">
    <name type="scientific">Plectus sambesii</name>
    <dbReference type="NCBI Taxonomy" id="2011161"/>
    <lineage>
        <taxon>Eukaryota</taxon>
        <taxon>Metazoa</taxon>
        <taxon>Ecdysozoa</taxon>
        <taxon>Nematoda</taxon>
        <taxon>Chromadorea</taxon>
        <taxon>Plectida</taxon>
        <taxon>Plectina</taxon>
        <taxon>Plectoidea</taxon>
        <taxon>Plectidae</taxon>
        <taxon>Plectus</taxon>
    </lineage>
</organism>
<feature type="domain" description="EGF-like" evidence="1">
    <location>
        <begin position="311"/>
        <end position="345"/>
    </location>
</feature>
<dbReference type="SMART" id="SM00181">
    <property type="entry name" value="EGF"/>
    <property type="match status" value="5"/>
</dbReference>
<evidence type="ECO:0000259" key="1">
    <source>
        <dbReference type="SMART" id="SM00181"/>
    </source>
</evidence>
<name>A0A914X1Q9_9BILA</name>
<feature type="domain" description="EGF-like" evidence="1">
    <location>
        <begin position="236"/>
        <end position="290"/>
    </location>
</feature>
<feature type="domain" description="EGF-like" evidence="1">
    <location>
        <begin position="106"/>
        <end position="138"/>
    </location>
</feature>
<evidence type="ECO:0000313" key="2">
    <source>
        <dbReference type="Proteomes" id="UP000887566"/>
    </source>
</evidence>
<dbReference type="Proteomes" id="UP000887566">
    <property type="component" value="Unplaced"/>
</dbReference>
<protein>
    <submittedName>
        <fullName evidence="3">EGF-like domain-containing protein</fullName>
    </submittedName>
</protein>
<dbReference type="InterPro" id="IPR006149">
    <property type="entry name" value="EB_dom"/>
</dbReference>
<keyword evidence="2" id="KW-1185">Reference proteome</keyword>
<dbReference type="WBParaSite" id="PSAMB.scaffold628size45201.g7689.t1">
    <property type="protein sequence ID" value="PSAMB.scaffold628size45201.g7689.t1"/>
    <property type="gene ID" value="PSAMB.scaffold628size45201.g7689"/>
</dbReference>
<dbReference type="InterPro" id="IPR000742">
    <property type="entry name" value="EGF"/>
</dbReference>
<dbReference type="PANTHER" id="PTHR37157">
    <property type="entry name" value="PRION-LIKE-(Q/N-RICH) DOMAIN-BEARING PROTEIN 25"/>
    <property type="match status" value="1"/>
</dbReference>